<evidence type="ECO:0000259" key="4">
    <source>
        <dbReference type="PROSITE" id="PS50995"/>
    </source>
</evidence>
<dbReference type="Proteomes" id="UP000277811">
    <property type="component" value="Unassembled WGS sequence"/>
</dbReference>
<dbReference type="Gene3D" id="1.10.10.10">
    <property type="entry name" value="Winged helix-like DNA-binding domain superfamily/Winged helix DNA-binding domain"/>
    <property type="match status" value="1"/>
</dbReference>
<feature type="domain" description="HTH marR-type" evidence="4">
    <location>
        <begin position="1"/>
        <end position="138"/>
    </location>
</feature>
<evidence type="ECO:0000313" key="6">
    <source>
        <dbReference type="Proteomes" id="UP000277811"/>
    </source>
</evidence>
<keyword evidence="2" id="KW-0238">DNA-binding</keyword>
<proteinExistence type="predicted"/>
<evidence type="ECO:0000256" key="2">
    <source>
        <dbReference type="ARBA" id="ARBA00023125"/>
    </source>
</evidence>
<evidence type="ECO:0000256" key="3">
    <source>
        <dbReference type="ARBA" id="ARBA00023163"/>
    </source>
</evidence>
<accession>A0A498R898</accession>
<reference evidence="5 6" key="1">
    <citation type="submission" date="2018-06" db="EMBL/GenBank/DDBJ databases">
        <authorList>
            <person name="Strepis N."/>
        </authorList>
    </citation>
    <scope>NUCLEOTIDE SEQUENCE [LARGE SCALE GENOMIC DNA]</scope>
    <source>
        <strain evidence="5">LUCI</strain>
    </source>
</reference>
<protein>
    <recommendedName>
        <fullName evidence="4">HTH marR-type domain-containing protein</fullName>
    </recommendedName>
</protein>
<dbReference type="InterPro" id="IPR036390">
    <property type="entry name" value="WH_DNA-bd_sf"/>
</dbReference>
<dbReference type="EMBL" id="UPPP01000072">
    <property type="protein sequence ID" value="VBB07150.1"/>
    <property type="molecule type" value="Genomic_DNA"/>
</dbReference>
<organism evidence="5 6">
    <name type="scientific">Lucifera butyrica</name>
    <dbReference type="NCBI Taxonomy" id="1351585"/>
    <lineage>
        <taxon>Bacteria</taxon>
        <taxon>Bacillati</taxon>
        <taxon>Bacillota</taxon>
        <taxon>Negativicutes</taxon>
        <taxon>Veillonellales</taxon>
        <taxon>Veillonellaceae</taxon>
        <taxon>Lucifera</taxon>
    </lineage>
</organism>
<dbReference type="PANTHER" id="PTHR42756">
    <property type="entry name" value="TRANSCRIPTIONAL REGULATOR, MARR"/>
    <property type="match status" value="1"/>
</dbReference>
<keyword evidence="1" id="KW-0805">Transcription regulation</keyword>
<dbReference type="OrthoDB" id="2612963at2"/>
<evidence type="ECO:0000313" key="5">
    <source>
        <dbReference type="EMBL" id="VBB07150.1"/>
    </source>
</evidence>
<evidence type="ECO:0000256" key="1">
    <source>
        <dbReference type="ARBA" id="ARBA00023015"/>
    </source>
</evidence>
<dbReference type="PROSITE" id="PS50995">
    <property type="entry name" value="HTH_MARR_2"/>
    <property type="match status" value="1"/>
</dbReference>
<dbReference type="SMART" id="SM00347">
    <property type="entry name" value="HTH_MARR"/>
    <property type="match status" value="1"/>
</dbReference>
<dbReference type="PRINTS" id="PR00598">
    <property type="entry name" value="HTHMARR"/>
</dbReference>
<dbReference type="GO" id="GO:0003677">
    <property type="term" value="F:DNA binding"/>
    <property type="evidence" value="ECO:0007669"/>
    <property type="project" value="UniProtKB-KW"/>
</dbReference>
<gene>
    <name evidence="5" type="ORF">LUCI_2394</name>
</gene>
<dbReference type="PANTHER" id="PTHR42756:SF1">
    <property type="entry name" value="TRANSCRIPTIONAL REPRESSOR OF EMRAB OPERON"/>
    <property type="match status" value="1"/>
</dbReference>
<dbReference type="InterPro" id="IPR036388">
    <property type="entry name" value="WH-like_DNA-bd_sf"/>
</dbReference>
<keyword evidence="3" id="KW-0804">Transcription</keyword>
<dbReference type="AlphaFoldDB" id="A0A498R898"/>
<sequence length="146" mass="17223">MNDKLPTMSKLGVVFLTWRRYLQRKLNSHKITLKQLYVLRQLEKCEFLYPSQIADMLFCDRPTATVVIKNLEREGWVTKEKDHENSKQVKVFLAPEGHQKLLSLKNGSKLPVEEVDPLECFTIEEKQQFDQLISKLDRYIAKLEDK</sequence>
<keyword evidence="6" id="KW-1185">Reference proteome</keyword>
<name>A0A498R898_9FIRM</name>
<dbReference type="Pfam" id="PF01047">
    <property type="entry name" value="MarR"/>
    <property type="match status" value="1"/>
</dbReference>
<dbReference type="RefSeq" id="WP_122628093.1">
    <property type="nucleotide sequence ID" value="NZ_UPPP01000072.1"/>
</dbReference>
<dbReference type="GO" id="GO:0003700">
    <property type="term" value="F:DNA-binding transcription factor activity"/>
    <property type="evidence" value="ECO:0007669"/>
    <property type="project" value="InterPro"/>
</dbReference>
<dbReference type="SUPFAM" id="SSF46785">
    <property type="entry name" value="Winged helix' DNA-binding domain"/>
    <property type="match status" value="1"/>
</dbReference>
<dbReference type="InterPro" id="IPR000835">
    <property type="entry name" value="HTH_MarR-typ"/>
</dbReference>